<dbReference type="InterPro" id="IPR035892">
    <property type="entry name" value="C2_domain_sf"/>
</dbReference>
<dbReference type="AlphaFoldDB" id="A0ABD1F3H2"/>
<name>A0ABD1F3H2_HYPHA</name>
<accession>A0ABD1F3H2</accession>
<organism evidence="3 4">
    <name type="scientific">Hypothenemus hampei</name>
    <name type="common">Coffee berry borer</name>
    <dbReference type="NCBI Taxonomy" id="57062"/>
    <lineage>
        <taxon>Eukaryota</taxon>
        <taxon>Metazoa</taxon>
        <taxon>Ecdysozoa</taxon>
        <taxon>Arthropoda</taxon>
        <taxon>Hexapoda</taxon>
        <taxon>Insecta</taxon>
        <taxon>Pterygota</taxon>
        <taxon>Neoptera</taxon>
        <taxon>Endopterygota</taxon>
        <taxon>Coleoptera</taxon>
        <taxon>Polyphaga</taxon>
        <taxon>Cucujiformia</taxon>
        <taxon>Curculionidae</taxon>
        <taxon>Scolytinae</taxon>
        <taxon>Hypothenemus</taxon>
    </lineage>
</organism>
<dbReference type="SMART" id="SM00239">
    <property type="entry name" value="C2"/>
    <property type="match status" value="2"/>
</dbReference>
<dbReference type="SUPFAM" id="SSF49562">
    <property type="entry name" value="C2 domain (Calcium/lipid-binding domain, CaLB)"/>
    <property type="match status" value="1"/>
</dbReference>
<evidence type="ECO:0000259" key="2">
    <source>
        <dbReference type="PROSITE" id="PS50004"/>
    </source>
</evidence>
<comment type="caution">
    <text evidence="3">The sequence shown here is derived from an EMBL/GenBank/DDBJ whole genome shotgun (WGS) entry which is preliminary data.</text>
</comment>
<dbReference type="Proteomes" id="UP001566132">
    <property type="component" value="Unassembled WGS sequence"/>
</dbReference>
<dbReference type="PANTHER" id="PTHR21254">
    <property type="entry name" value="C2 DOMAIN-CONTAINING PROTEIN 3"/>
    <property type="match status" value="1"/>
</dbReference>
<dbReference type="PROSITE" id="PS50004">
    <property type="entry name" value="C2"/>
    <property type="match status" value="1"/>
</dbReference>
<feature type="region of interest" description="Disordered" evidence="1">
    <location>
        <begin position="737"/>
        <end position="759"/>
    </location>
</feature>
<feature type="compositionally biased region" description="Polar residues" evidence="1">
    <location>
        <begin position="1019"/>
        <end position="1038"/>
    </location>
</feature>
<feature type="region of interest" description="Disordered" evidence="1">
    <location>
        <begin position="1158"/>
        <end position="1177"/>
    </location>
</feature>
<evidence type="ECO:0000256" key="1">
    <source>
        <dbReference type="SAM" id="MobiDB-lite"/>
    </source>
</evidence>
<protein>
    <recommendedName>
        <fullName evidence="2">C2 domain-containing protein</fullName>
    </recommendedName>
</protein>
<dbReference type="EMBL" id="JBDJPC010000003">
    <property type="protein sequence ID" value="KAL1509796.1"/>
    <property type="molecule type" value="Genomic_DNA"/>
</dbReference>
<dbReference type="Pfam" id="PF00168">
    <property type="entry name" value="C2"/>
    <property type="match status" value="1"/>
</dbReference>
<gene>
    <name evidence="3" type="ORF">ABEB36_004478</name>
</gene>
<proteinExistence type="predicted"/>
<keyword evidence="4" id="KW-1185">Reference proteome</keyword>
<evidence type="ECO:0000313" key="4">
    <source>
        <dbReference type="Proteomes" id="UP001566132"/>
    </source>
</evidence>
<evidence type="ECO:0000313" key="3">
    <source>
        <dbReference type="EMBL" id="KAL1509796.1"/>
    </source>
</evidence>
<feature type="domain" description="C2" evidence="2">
    <location>
        <begin position="699"/>
        <end position="852"/>
    </location>
</feature>
<feature type="compositionally biased region" description="Acidic residues" evidence="1">
    <location>
        <begin position="1009"/>
        <end position="1018"/>
    </location>
</feature>
<dbReference type="InterPro" id="IPR000008">
    <property type="entry name" value="C2_dom"/>
</dbReference>
<dbReference type="Gene3D" id="2.60.40.150">
    <property type="entry name" value="C2 domain"/>
    <property type="match status" value="2"/>
</dbReference>
<dbReference type="PANTHER" id="PTHR21254:SF1">
    <property type="entry name" value="C2 DOMAIN-CONTAINING PROTEIN 3"/>
    <property type="match status" value="1"/>
</dbReference>
<feature type="region of interest" description="Disordered" evidence="1">
    <location>
        <begin position="1001"/>
        <end position="1038"/>
    </location>
</feature>
<feature type="compositionally biased region" description="Basic residues" evidence="1">
    <location>
        <begin position="737"/>
        <end position="751"/>
    </location>
</feature>
<reference evidence="3 4" key="1">
    <citation type="submission" date="2024-05" db="EMBL/GenBank/DDBJ databases">
        <title>Genetic variation in Jamaican populations of the coffee berry borer (Hypothenemus hampei).</title>
        <authorList>
            <person name="Errbii M."/>
            <person name="Myrie A."/>
        </authorList>
    </citation>
    <scope>NUCLEOTIDE SEQUENCE [LARGE SCALE GENOMIC DNA]</scope>
    <source>
        <strain evidence="3">JA-Hopewell-2020-01-JO</strain>
        <tissue evidence="3">Whole body</tissue>
    </source>
</reference>
<sequence>MLGDHFKTKESLVDKILEQGQKLRNAMVQSILQNDLQNRANNLDTKTHNTPVSSFFSLSNRSDEERNLFEAFLNGDYLTKQQEELVLNTARSIPPAEFLLATERTFFPKKCKCDICAEYHNNNLKCDLRRTTTQNADKELVKRSNQDFLKQVDSIKVILQNIDLNSYGIKKITNGCNFQSSSLGESYFIEYSIPQVFVKDVVKSKSKTDSGLESNDVRIYAKRINNAINLKHTSVHSVSNLYNCDLEDHDLVFTIRYKRTGQKKSEQLGIAKFNFGYFNNSKTFSTGKTVPIYLNEKSTITIGILKVTVQLGVGKIYFGQEFLDAVSHQDVIYNVQDSGIVADGHEQRNAPERTFFSAWKTSNEPIENKIIEKKNVEVCPVISENIRNIEETELLYGFLYISEAQFINICPNSFIQCESYCQKDTSTSNVVYNSSNPLFNFCQTVPLIYDEEFVLKLRENFMTIEFWEKSEQTQQLFGLTRLSLHQFYLGYRNRIILKHLKTNKLPIIGTDWWEPIYSIDTNELIGQVQVLTALGTEVQIRNLEIERGFKDDIVKSKVQKVTRTSKPETFKLPATYFTDKAKVNKVPIKPNRTKKLSIVHQPAINLFKFDRNSKSEKIDVATQSDLLLEVQMDTKNSLPGLPKIEDSLTSFLKLLESKSRPVCMENSTNTEPLGKLDNCTIQSNVEPERVPQMRKTADLLDSLQKSFTMSHAASQEAAFRPRQFKCEILINSANHLPKRRKIKSKTKRSRNQKSDENLSPSTYVTFETMPGEPLLKTVVCPKTSSPQWNFKSQVYLPLDLVKNSQKRLLFKVWKKGTNAVLQPNMQADVVLGFAAVDLSVLTMGFPNVQGWFNIIDFSGKCNGQINIHVNPLEKIEQTSVLKINVPETVTHTDSEQLPAEGNDDCTELLSRAFKRKFTELDEISQRLRSRLSEIVNENSDDSKDMDDLTKQFEKDITNVYPEEELDLIEFESEARKFNENYTVKSSQKSLLNDIEANHFFPQSEFSDRNEDECMESNDEAQTSETNAGSSLKSQSGNLMNQDMSQSKLSDFDEGKQRLDAIVEKLERTLLNTEASELGINRYVSGCSQISNNEQKNIYKSSDSTSNPSETNVLDSTAFQQLCDGSRFNFEDYSQPSSSNNTEFSNSLKVDSSDTSIISNFSDCRPNPDGQGTCSDKD</sequence>